<evidence type="ECO:0000313" key="4">
    <source>
        <dbReference type="Proteomes" id="UP000738349"/>
    </source>
</evidence>
<name>A0A9P9FRL0_9HYPO</name>
<gene>
    <name evidence="3" type="ORF">EDB81DRAFT_769748</name>
</gene>
<reference evidence="3" key="1">
    <citation type="journal article" date="2021" name="Nat. Commun.">
        <title>Genetic determinants of endophytism in the Arabidopsis root mycobiome.</title>
        <authorList>
            <person name="Mesny F."/>
            <person name="Miyauchi S."/>
            <person name="Thiergart T."/>
            <person name="Pickel B."/>
            <person name="Atanasova L."/>
            <person name="Karlsson M."/>
            <person name="Huettel B."/>
            <person name="Barry K.W."/>
            <person name="Haridas S."/>
            <person name="Chen C."/>
            <person name="Bauer D."/>
            <person name="Andreopoulos W."/>
            <person name="Pangilinan J."/>
            <person name="LaButti K."/>
            <person name="Riley R."/>
            <person name="Lipzen A."/>
            <person name="Clum A."/>
            <person name="Drula E."/>
            <person name="Henrissat B."/>
            <person name="Kohler A."/>
            <person name="Grigoriev I.V."/>
            <person name="Martin F.M."/>
            <person name="Hacquard S."/>
        </authorList>
    </citation>
    <scope>NUCLEOTIDE SEQUENCE</scope>
    <source>
        <strain evidence="3">MPI-CAGE-AT-0147</strain>
    </source>
</reference>
<dbReference type="PANTHER" id="PTHR21193:SF3">
    <property type="entry name" value="OXIDOREDUCTASE-LIKE DOMAIN-CONTAINING PROTEIN 1"/>
    <property type="match status" value="1"/>
</dbReference>
<dbReference type="AlphaFoldDB" id="A0A9P9FRL0"/>
<protein>
    <submittedName>
        <fullName evidence="3">Oxidoreductase-like protein</fullName>
    </submittedName>
</protein>
<comment type="caution">
    <text evidence="3">The sequence shown here is derived from an EMBL/GenBank/DDBJ whole genome shotgun (WGS) entry which is preliminary data.</text>
</comment>
<feature type="region of interest" description="Disordered" evidence="1">
    <location>
        <begin position="179"/>
        <end position="199"/>
    </location>
</feature>
<dbReference type="InterPro" id="IPR039251">
    <property type="entry name" value="OXLD1"/>
</dbReference>
<dbReference type="OrthoDB" id="10064411at2759"/>
<accession>A0A9P9FRL0</accession>
<feature type="domain" description="Oxidoreductase-like" evidence="2">
    <location>
        <begin position="130"/>
        <end position="173"/>
    </location>
</feature>
<feature type="region of interest" description="Disordered" evidence="1">
    <location>
        <begin position="25"/>
        <end position="110"/>
    </location>
</feature>
<organism evidence="3 4">
    <name type="scientific">Dactylonectria macrodidyma</name>
    <dbReference type="NCBI Taxonomy" id="307937"/>
    <lineage>
        <taxon>Eukaryota</taxon>
        <taxon>Fungi</taxon>
        <taxon>Dikarya</taxon>
        <taxon>Ascomycota</taxon>
        <taxon>Pezizomycotina</taxon>
        <taxon>Sordariomycetes</taxon>
        <taxon>Hypocreomycetidae</taxon>
        <taxon>Hypocreales</taxon>
        <taxon>Nectriaceae</taxon>
        <taxon>Dactylonectria</taxon>
    </lineage>
</organism>
<dbReference type="GO" id="GO:0005739">
    <property type="term" value="C:mitochondrion"/>
    <property type="evidence" value="ECO:0007669"/>
    <property type="project" value="TreeGrafter"/>
</dbReference>
<dbReference type="InterPro" id="IPR019180">
    <property type="entry name" value="Oxidoreductase-like_N"/>
</dbReference>
<feature type="compositionally biased region" description="Polar residues" evidence="1">
    <location>
        <begin position="61"/>
        <end position="86"/>
    </location>
</feature>
<evidence type="ECO:0000313" key="3">
    <source>
        <dbReference type="EMBL" id="KAH7175400.1"/>
    </source>
</evidence>
<dbReference type="Pfam" id="PF09791">
    <property type="entry name" value="Oxidored-like"/>
    <property type="match status" value="1"/>
</dbReference>
<dbReference type="EMBL" id="JAGMUV010000001">
    <property type="protein sequence ID" value="KAH7175400.1"/>
    <property type="molecule type" value="Genomic_DNA"/>
</dbReference>
<sequence>MAIPARLTLRLRPLISSATCSRTFASASRAAGEEWPQRTPLGPYYESILNAPPRRQRPYESPTSAPSEKQPTDNSKPDTSVSSPVSPAQPEPPAAQTKEERIRNIFGSRVPSPEEIASRLASRTSQSTLIAGVLVPPKPDEPDNCCMSGCVNCVWERFREEMEEWVLKNAQAQKALAATAASVDDDGGGSESNWAPDVPEPKIAKDLWAKDVFDKVPVGIREFMKQEKRLKEMHERNSSARN</sequence>
<dbReference type="Proteomes" id="UP000738349">
    <property type="component" value="Unassembled WGS sequence"/>
</dbReference>
<evidence type="ECO:0000256" key="1">
    <source>
        <dbReference type="SAM" id="MobiDB-lite"/>
    </source>
</evidence>
<dbReference type="PANTHER" id="PTHR21193">
    <property type="entry name" value="OXIDOREDUCTASE-LIKE DOMAIN-CONTAINING PROTEIN 1"/>
    <property type="match status" value="1"/>
</dbReference>
<proteinExistence type="predicted"/>
<evidence type="ECO:0000259" key="2">
    <source>
        <dbReference type="Pfam" id="PF09791"/>
    </source>
</evidence>
<keyword evidence="4" id="KW-1185">Reference proteome</keyword>